<feature type="transmembrane region" description="Helical" evidence="7">
    <location>
        <begin position="259"/>
        <end position="276"/>
    </location>
</feature>
<comment type="subcellular location">
    <subcellularLocation>
        <location evidence="1">Cell membrane</location>
        <topology evidence="1">Multi-pass membrane protein</topology>
    </subcellularLocation>
</comment>
<accession>A0A285UI09</accession>
<feature type="transmembrane region" description="Helical" evidence="7">
    <location>
        <begin position="102"/>
        <end position="126"/>
    </location>
</feature>
<feature type="domain" description="Major facilitator superfamily (MFS) profile" evidence="8">
    <location>
        <begin position="9"/>
        <end position="395"/>
    </location>
</feature>
<feature type="transmembrane region" description="Helical" evidence="7">
    <location>
        <begin position="171"/>
        <end position="188"/>
    </location>
</feature>
<dbReference type="Gene3D" id="1.20.1250.20">
    <property type="entry name" value="MFS general substrate transporter like domains"/>
    <property type="match status" value="1"/>
</dbReference>
<dbReference type="RefSeq" id="WP_097150184.1">
    <property type="nucleotide sequence ID" value="NZ_OBQC01000010.1"/>
</dbReference>
<evidence type="ECO:0000256" key="1">
    <source>
        <dbReference type="ARBA" id="ARBA00004651"/>
    </source>
</evidence>
<dbReference type="PROSITE" id="PS50850">
    <property type="entry name" value="MFS"/>
    <property type="match status" value="1"/>
</dbReference>
<dbReference type="InterPro" id="IPR020846">
    <property type="entry name" value="MFS_dom"/>
</dbReference>
<evidence type="ECO:0000256" key="5">
    <source>
        <dbReference type="ARBA" id="ARBA00022989"/>
    </source>
</evidence>
<dbReference type="GO" id="GO:0022857">
    <property type="term" value="F:transmembrane transporter activity"/>
    <property type="evidence" value="ECO:0007669"/>
    <property type="project" value="InterPro"/>
</dbReference>
<evidence type="ECO:0000256" key="3">
    <source>
        <dbReference type="ARBA" id="ARBA00022475"/>
    </source>
</evidence>
<evidence type="ECO:0000256" key="4">
    <source>
        <dbReference type="ARBA" id="ARBA00022692"/>
    </source>
</evidence>
<feature type="transmembrane region" description="Helical" evidence="7">
    <location>
        <begin position="75"/>
        <end position="96"/>
    </location>
</feature>
<gene>
    <name evidence="9" type="ORF">SAMN05877842_110156</name>
</gene>
<proteinExistence type="predicted"/>
<organism evidence="9 10">
    <name type="scientific">Ureibacillus acetophenoni</name>
    <dbReference type="NCBI Taxonomy" id="614649"/>
    <lineage>
        <taxon>Bacteria</taxon>
        <taxon>Bacillati</taxon>
        <taxon>Bacillota</taxon>
        <taxon>Bacilli</taxon>
        <taxon>Bacillales</taxon>
        <taxon>Caryophanaceae</taxon>
        <taxon>Ureibacillus</taxon>
    </lineage>
</organism>
<feature type="transmembrane region" description="Helical" evidence="7">
    <location>
        <begin position="218"/>
        <end position="239"/>
    </location>
</feature>
<dbReference type="PANTHER" id="PTHR23513">
    <property type="entry name" value="INTEGRAL MEMBRANE EFFLUX PROTEIN-RELATED"/>
    <property type="match status" value="1"/>
</dbReference>
<dbReference type="InterPro" id="IPR036259">
    <property type="entry name" value="MFS_trans_sf"/>
</dbReference>
<keyword evidence="4 7" id="KW-0812">Transmembrane</keyword>
<dbReference type="GO" id="GO:0005886">
    <property type="term" value="C:plasma membrane"/>
    <property type="evidence" value="ECO:0007669"/>
    <property type="project" value="UniProtKB-SubCell"/>
</dbReference>
<keyword evidence="2" id="KW-0813">Transport</keyword>
<reference evidence="10" key="1">
    <citation type="submission" date="2017-08" db="EMBL/GenBank/DDBJ databases">
        <authorList>
            <person name="Varghese N."/>
            <person name="Submissions S."/>
        </authorList>
    </citation>
    <scope>NUCLEOTIDE SEQUENCE [LARGE SCALE GENOMIC DNA]</scope>
    <source>
        <strain evidence="10">JC23</strain>
    </source>
</reference>
<evidence type="ECO:0000313" key="10">
    <source>
        <dbReference type="Proteomes" id="UP000219252"/>
    </source>
</evidence>
<evidence type="ECO:0000256" key="7">
    <source>
        <dbReference type="SAM" id="Phobius"/>
    </source>
</evidence>
<feature type="transmembrane region" description="Helical" evidence="7">
    <location>
        <begin position="42"/>
        <end position="63"/>
    </location>
</feature>
<dbReference type="SUPFAM" id="SSF103473">
    <property type="entry name" value="MFS general substrate transporter"/>
    <property type="match status" value="1"/>
</dbReference>
<dbReference type="InterPro" id="IPR011701">
    <property type="entry name" value="MFS"/>
</dbReference>
<evidence type="ECO:0000256" key="6">
    <source>
        <dbReference type="ARBA" id="ARBA00023136"/>
    </source>
</evidence>
<protein>
    <submittedName>
        <fullName evidence="9">Na+/melibiose symporter-like transporter</fullName>
    </submittedName>
</protein>
<keyword evidence="5 7" id="KW-1133">Transmembrane helix</keyword>
<name>A0A285UI09_9BACL</name>
<feature type="transmembrane region" description="Helical" evidence="7">
    <location>
        <begin position="368"/>
        <end position="389"/>
    </location>
</feature>
<dbReference type="Pfam" id="PF07690">
    <property type="entry name" value="MFS_1"/>
    <property type="match status" value="1"/>
</dbReference>
<evidence type="ECO:0000259" key="8">
    <source>
        <dbReference type="PROSITE" id="PS50850"/>
    </source>
</evidence>
<dbReference type="Proteomes" id="UP000219252">
    <property type="component" value="Unassembled WGS sequence"/>
</dbReference>
<dbReference type="AlphaFoldDB" id="A0A285UI09"/>
<sequence length="404" mass="44952">MKGIITDARFRLILMANIASSIGTGITMIAVPWLLVTSENGNVLFGFITLGMTLLNFIITPYIGTLVDRVSRKSLLLTSEMLCLLAILIFAILGFAGQTYTIWHYTVIFMIGSLYYTIFYPTMFAMNQEIFDKSQYKSLNGTMEVQGQLSSMIAGAVASFLLIHWELQSILLLNVASYAAAAYFYLRLPYQKMKVTKKVNKRKSGWDGLLYLKERPALFIFLFFSTMPFLGVMITNYLFPVYLSDVMKVSGDIYALENMIYAIGAITAGMAIPVIAKKFGNESTMIVGVALYCVAISLIVFVSLPIYLSLMFFLALGNCGTRVARNSFMMDHIPNEIIGRVDSLFRTAGLLFRLIALALFTKMISSEMIIICFLVLSGMLIIAALAVFVSSRKGLVKVTEEKLS</sequence>
<feature type="transmembrane region" description="Helical" evidence="7">
    <location>
        <begin position="283"/>
        <end position="300"/>
    </location>
</feature>
<feature type="transmembrane region" description="Helical" evidence="7">
    <location>
        <begin position="147"/>
        <end position="165"/>
    </location>
</feature>
<feature type="transmembrane region" description="Helical" evidence="7">
    <location>
        <begin position="12"/>
        <end position="36"/>
    </location>
</feature>
<dbReference type="CDD" id="cd06173">
    <property type="entry name" value="MFS_MefA_like"/>
    <property type="match status" value="1"/>
</dbReference>
<keyword evidence="6 7" id="KW-0472">Membrane</keyword>
<dbReference type="OrthoDB" id="9775268at2"/>
<evidence type="ECO:0000313" key="9">
    <source>
        <dbReference type="EMBL" id="SOC41545.1"/>
    </source>
</evidence>
<dbReference type="EMBL" id="OBQC01000010">
    <property type="protein sequence ID" value="SOC41545.1"/>
    <property type="molecule type" value="Genomic_DNA"/>
</dbReference>
<dbReference type="PANTHER" id="PTHR23513:SF11">
    <property type="entry name" value="STAPHYLOFERRIN A TRANSPORTER"/>
    <property type="match status" value="1"/>
</dbReference>
<evidence type="ECO:0000256" key="2">
    <source>
        <dbReference type="ARBA" id="ARBA00022448"/>
    </source>
</evidence>
<keyword evidence="3" id="KW-1003">Cell membrane</keyword>
<keyword evidence="10" id="KW-1185">Reference proteome</keyword>